<accession>A0ABQ9HL14</accession>
<dbReference type="Proteomes" id="UP001159363">
    <property type="component" value="Chromosome X"/>
</dbReference>
<reference evidence="1 2" key="1">
    <citation type="submission" date="2023-02" db="EMBL/GenBank/DDBJ databases">
        <title>LHISI_Scaffold_Assembly.</title>
        <authorList>
            <person name="Stuart O.P."/>
            <person name="Cleave R."/>
            <person name="Magrath M.J.L."/>
            <person name="Mikheyev A.S."/>
        </authorList>
    </citation>
    <scope>NUCLEOTIDE SEQUENCE [LARGE SCALE GENOMIC DNA]</scope>
    <source>
        <strain evidence="1">Daus_M_001</strain>
        <tissue evidence="1">Leg muscle</tissue>
    </source>
</reference>
<gene>
    <name evidence="1" type="ORF">PR048_011228</name>
</gene>
<comment type="caution">
    <text evidence="1">The sequence shown here is derived from an EMBL/GenBank/DDBJ whole genome shotgun (WGS) entry which is preliminary data.</text>
</comment>
<sequence>MPRHGNIECFVGTAIKLVDNKIELCQHQLIEKMLKRFNLQECKVCLTPMEDKIEVNDTDDVINFPYRELTYLSQISRPDITFAIILEPFSGLSNMPLVKGTIDKNLVYKKHPEECAQVFVYADADWGGNKTDCKV</sequence>
<proteinExistence type="predicted"/>
<evidence type="ECO:0000313" key="1">
    <source>
        <dbReference type="EMBL" id="KAJ8885032.1"/>
    </source>
</evidence>
<organism evidence="1 2">
    <name type="scientific">Dryococelus australis</name>
    <dbReference type="NCBI Taxonomy" id="614101"/>
    <lineage>
        <taxon>Eukaryota</taxon>
        <taxon>Metazoa</taxon>
        <taxon>Ecdysozoa</taxon>
        <taxon>Arthropoda</taxon>
        <taxon>Hexapoda</taxon>
        <taxon>Insecta</taxon>
        <taxon>Pterygota</taxon>
        <taxon>Neoptera</taxon>
        <taxon>Polyneoptera</taxon>
        <taxon>Phasmatodea</taxon>
        <taxon>Verophasmatodea</taxon>
        <taxon>Anareolatae</taxon>
        <taxon>Phasmatidae</taxon>
        <taxon>Eurycanthinae</taxon>
        <taxon>Dryococelus</taxon>
    </lineage>
</organism>
<protein>
    <submittedName>
        <fullName evidence="1">Uncharacterized protein</fullName>
    </submittedName>
</protein>
<evidence type="ECO:0000313" key="2">
    <source>
        <dbReference type="Proteomes" id="UP001159363"/>
    </source>
</evidence>
<dbReference type="EMBL" id="JARBHB010000004">
    <property type="protein sequence ID" value="KAJ8885032.1"/>
    <property type="molecule type" value="Genomic_DNA"/>
</dbReference>
<name>A0ABQ9HL14_9NEOP</name>
<keyword evidence="2" id="KW-1185">Reference proteome</keyword>